<keyword evidence="1" id="KW-0732">Signal</keyword>
<dbReference type="SUPFAM" id="SSF54736">
    <property type="entry name" value="ClpS-like"/>
    <property type="match status" value="1"/>
</dbReference>
<dbReference type="AlphaFoldDB" id="A0AAW0LWW5"/>
<organism evidence="3 4">
    <name type="scientific">Quercus suber</name>
    <name type="common">Cork oak</name>
    <dbReference type="NCBI Taxonomy" id="58331"/>
    <lineage>
        <taxon>Eukaryota</taxon>
        <taxon>Viridiplantae</taxon>
        <taxon>Streptophyta</taxon>
        <taxon>Embryophyta</taxon>
        <taxon>Tracheophyta</taxon>
        <taxon>Spermatophyta</taxon>
        <taxon>Magnoliopsida</taxon>
        <taxon>eudicotyledons</taxon>
        <taxon>Gunneridae</taxon>
        <taxon>Pentapetalae</taxon>
        <taxon>rosids</taxon>
        <taxon>fabids</taxon>
        <taxon>Fagales</taxon>
        <taxon>Fagaceae</taxon>
        <taxon>Quercus</taxon>
    </lineage>
</organism>
<dbReference type="Proteomes" id="UP000237347">
    <property type="component" value="Unassembled WGS sequence"/>
</dbReference>
<protein>
    <submittedName>
        <fullName evidence="3">50s ribosomal protein l12</fullName>
    </submittedName>
</protein>
<feature type="signal peptide" evidence="1">
    <location>
        <begin position="1"/>
        <end position="38"/>
    </location>
</feature>
<evidence type="ECO:0000256" key="1">
    <source>
        <dbReference type="SAM" id="SignalP"/>
    </source>
</evidence>
<dbReference type="InterPro" id="IPR014719">
    <property type="entry name" value="Ribosomal_bL12_C/ClpS-like"/>
</dbReference>
<gene>
    <name evidence="3" type="primary">RK12</name>
    <name evidence="3" type="ORF">CFP56_025943</name>
</gene>
<dbReference type="GO" id="GO:0003735">
    <property type="term" value="F:structural constituent of ribosome"/>
    <property type="evidence" value="ECO:0007669"/>
    <property type="project" value="InterPro"/>
</dbReference>
<sequence length="88" mass="9671">MVACLWWILAWQGHGGGDLATPWWQWWLVSLAVAGADAGPALSKRGPSSTEVLTSLALKEAKELIEGLPKKFKERVSKDEAKEAKKQL</sequence>
<keyword evidence="4" id="KW-1185">Reference proteome</keyword>
<dbReference type="InterPro" id="IPR013823">
    <property type="entry name" value="Ribosomal_bL12_C"/>
</dbReference>
<name>A0AAW0LWW5_QUESU</name>
<proteinExistence type="predicted"/>
<keyword evidence="3" id="KW-0689">Ribosomal protein</keyword>
<accession>A0AAW0LWW5</accession>
<dbReference type="Gene3D" id="3.30.1390.10">
    <property type="match status" value="1"/>
</dbReference>
<keyword evidence="3" id="KW-0687">Ribonucleoprotein</keyword>
<evidence type="ECO:0000313" key="3">
    <source>
        <dbReference type="EMBL" id="KAK7855980.1"/>
    </source>
</evidence>
<dbReference type="GO" id="GO:0005840">
    <property type="term" value="C:ribosome"/>
    <property type="evidence" value="ECO:0007669"/>
    <property type="project" value="UniProtKB-KW"/>
</dbReference>
<reference evidence="3 4" key="1">
    <citation type="journal article" date="2018" name="Sci. Data">
        <title>The draft genome sequence of cork oak.</title>
        <authorList>
            <person name="Ramos A.M."/>
            <person name="Usie A."/>
            <person name="Barbosa P."/>
            <person name="Barros P.M."/>
            <person name="Capote T."/>
            <person name="Chaves I."/>
            <person name="Simoes F."/>
            <person name="Abreu I."/>
            <person name="Carrasquinho I."/>
            <person name="Faro C."/>
            <person name="Guimaraes J.B."/>
            <person name="Mendonca D."/>
            <person name="Nobrega F."/>
            <person name="Rodrigues L."/>
            <person name="Saibo N.J.M."/>
            <person name="Varela M.C."/>
            <person name="Egas C."/>
            <person name="Matos J."/>
            <person name="Miguel C.M."/>
            <person name="Oliveira M.M."/>
            <person name="Ricardo C.P."/>
            <person name="Goncalves S."/>
        </authorList>
    </citation>
    <scope>NUCLEOTIDE SEQUENCE [LARGE SCALE GENOMIC DNA]</scope>
    <source>
        <strain evidence="4">cv. HL8</strain>
    </source>
</reference>
<evidence type="ECO:0000259" key="2">
    <source>
        <dbReference type="Pfam" id="PF00542"/>
    </source>
</evidence>
<dbReference type="Pfam" id="PF00542">
    <property type="entry name" value="Ribosomal_L12"/>
    <property type="match status" value="1"/>
</dbReference>
<dbReference type="EMBL" id="PKMF04000041">
    <property type="protein sequence ID" value="KAK7855980.1"/>
    <property type="molecule type" value="Genomic_DNA"/>
</dbReference>
<feature type="chain" id="PRO_5043889274" evidence="1">
    <location>
        <begin position="39"/>
        <end position="88"/>
    </location>
</feature>
<evidence type="ECO:0000313" key="4">
    <source>
        <dbReference type="Proteomes" id="UP000237347"/>
    </source>
</evidence>
<comment type="caution">
    <text evidence="3">The sequence shown here is derived from an EMBL/GenBank/DDBJ whole genome shotgun (WGS) entry which is preliminary data.</text>
</comment>
<dbReference type="GO" id="GO:0006412">
    <property type="term" value="P:translation"/>
    <property type="evidence" value="ECO:0007669"/>
    <property type="project" value="InterPro"/>
</dbReference>
<feature type="domain" description="Large ribosomal subunit protein bL12 C-terminal" evidence="2">
    <location>
        <begin position="53"/>
        <end position="88"/>
    </location>
</feature>